<evidence type="ECO:0000259" key="1">
    <source>
        <dbReference type="PROSITE" id="PS51186"/>
    </source>
</evidence>
<dbReference type="SUPFAM" id="SSF55729">
    <property type="entry name" value="Acyl-CoA N-acyltransferases (Nat)"/>
    <property type="match status" value="1"/>
</dbReference>
<dbReference type="PANTHER" id="PTHR43441">
    <property type="entry name" value="RIBOSOMAL-PROTEIN-SERINE ACETYLTRANSFERASE"/>
    <property type="match status" value="1"/>
</dbReference>
<dbReference type="RefSeq" id="WP_033461220.1">
    <property type="nucleotide sequence ID" value="NZ_NEVV01000001.1"/>
</dbReference>
<dbReference type="PROSITE" id="PS51186">
    <property type="entry name" value="GNAT"/>
    <property type="match status" value="1"/>
</dbReference>
<dbReference type="InterPro" id="IPR016181">
    <property type="entry name" value="Acyl_CoA_acyltransferase"/>
</dbReference>
<accession>A0ABX4FFN3</accession>
<reference evidence="2 3" key="1">
    <citation type="submission" date="2017-05" db="EMBL/GenBank/DDBJ databases">
        <title>Complete and WGS of Bordetella genogroups.</title>
        <authorList>
            <person name="Spilker T."/>
            <person name="Lipuma J."/>
        </authorList>
    </citation>
    <scope>NUCLEOTIDE SEQUENCE [LARGE SCALE GENOMIC DNA]</scope>
    <source>
        <strain evidence="2 3">AU3139</strain>
    </source>
</reference>
<proteinExistence type="predicted"/>
<name>A0ABX4FFN3_9BORD</name>
<dbReference type="Pfam" id="PF13302">
    <property type="entry name" value="Acetyltransf_3"/>
    <property type="match status" value="1"/>
</dbReference>
<dbReference type="EMBL" id="NEVV01000001">
    <property type="protein sequence ID" value="OZI81006.1"/>
    <property type="molecule type" value="Genomic_DNA"/>
</dbReference>
<dbReference type="Proteomes" id="UP000216524">
    <property type="component" value="Unassembled WGS sequence"/>
</dbReference>
<dbReference type="CDD" id="cd04301">
    <property type="entry name" value="NAT_SF"/>
    <property type="match status" value="1"/>
</dbReference>
<feature type="domain" description="N-acetyltransferase" evidence="1">
    <location>
        <begin position="21"/>
        <end position="184"/>
    </location>
</feature>
<comment type="caution">
    <text evidence="2">The sequence shown here is derived from an EMBL/GenBank/DDBJ whole genome shotgun (WGS) entry which is preliminary data.</text>
</comment>
<dbReference type="InterPro" id="IPR000182">
    <property type="entry name" value="GNAT_dom"/>
</dbReference>
<keyword evidence="3" id="KW-1185">Reference proteome</keyword>
<sequence length="187" mass="20382">MDAGRPPRLDAPLPDSGTDGLRLRPIEIADAAAWHAYLALPETTRHTSWALRGPADIEALIAGYLAPSATPSATRYALVDAASGQLAGTLGLNEICAPHARAEIAYDLDPRWRGRGIACRACAALTDWALAQGWHRIQATVLDTNLASRRVLERCAYVNEGLLRGYRRVRGQPRDFWLYARVAGDGR</sequence>
<dbReference type="Gene3D" id="3.40.630.30">
    <property type="match status" value="1"/>
</dbReference>
<protein>
    <submittedName>
        <fullName evidence="2">GNAT family N-acetyltransferase</fullName>
    </submittedName>
</protein>
<dbReference type="InterPro" id="IPR051908">
    <property type="entry name" value="Ribosomal_N-acetyltransferase"/>
</dbReference>
<dbReference type="PANTHER" id="PTHR43441:SF10">
    <property type="entry name" value="ACETYLTRANSFERASE"/>
    <property type="match status" value="1"/>
</dbReference>
<evidence type="ECO:0000313" key="2">
    <source>
        <dbReference type="EMBL" id="OZI81006.1"/>
    </source>
</evidence>
<evidence type="ECO:0000313" key="3">
    <source>
        <dbReference type="Proteomes" id="UP000216524"/>
    </source>
</evidence>
<gene>
    <name evidence="2" type="ORF">CAL23_04580</name>
</gene>
<organism evidence="2 3">
    <name type="scientific">Bordetella genomosp. 6</name>
    <dbReference type="NCBI Taxonomy" id="463024"/>
    <lineage>
        <taxon>Bacteria</taxon>
        <taxon>Pseudomonadati</taxon>
        <taxon>Pseudomonadota</taxon>
        <taxon>Betaproteobacteria</taxon>
        <taxon>Burkholderiales</taxon>
        <taxon>Alcaligenaceae</taxon>
        <taxon>Bordetella</taxon>
    </lineage>
</organism>